<dbReference type="AlphaFoldDB" id="A0A0C4DMQ2"/>
<dbReference type="STRING" id="644358.A0A0C4DMQ2"/>
<accession>A0A0C4DMQ2</accession>
<keyword evidence="6" id="KW-1185">Reference proteome</keyword>
<dbReference type="EnsemblFungi" id="MAPG_01063T0">
    <property type="protein sequence ID" value="MAPG_01063T0"/>
    <property type="gene ID" value="MAPG_01063"/>
</dbReference>
<feature type="compositionally biased region" description="Basic and acidic residues" evidence="1">
    <location>
        <begin position="513"/>
        <end position="522"/>
    </location>
</feature>
<feature type="chain" id="PRO_5009385214" description="Mid2 domain-containing protein" evidence="3">
    <location>
        <begin position="21"/>
        <end position="582"/>
    </location>
</feature>
<feature type="region of interest" description="Disordered" evidence="1">
    <location>
        <begin position="279"/>
        <end position="376"/>
    </location>
</feature>
<evidence type="ECO:0000313" key="4">
    <source>
        <dbReference type="EMBL" id="KLU81983.1"/>
    </source>
</evidence>
<feature type="region of interest" description="Disordered" evidence="1">
    <location>
        <begin position="43"/>
        <end position="79"/>
    </location>
</feature>
<reference evidence="6" key="1">
    <citation type="submission" date="2010-05" db="EMBL/GenBank/DDBJ databases">
        <title>The genome sequence of Magnaporthe poae strain ATCC 64411.</title>
        <authorList>
            <person name="Ma L.-J."/>
            <person name="Dead R."/>
            <person name="Young S."/>
            <person name="Zeng Q."/>
            <person name="Koehrsen M."/>
            <person name="Alvarado L."/>
            <person name="Berlin A."/>
            <person name="Chapman S.B."/>
            <person name="Chen Z."/>
            <person name="Freedman E."/>
            <person name="Gellesch M."/>
            <person name="Goldberg J."/>
            <person name="Griggs A."/>
            <person name="Gujja S."/>
            <person name="Heilman E.R."/>
            <person name="Heiman D."/>
            <person name="Hepburn T."/>
            <person name="Howarth C."/>
            <person name="Jen D."/>
            <person name="Larson L."/>
            <person name="Mehta T."/>
            <person name="Neiman D."/>
            <person name="Pearson M."/>
            <person name="Roberts A."/>
            <person name="Saif S."/>
            <person name="Shea T."/>
            <person name="Shenoy N."/>
            <person name="Sisk P."/>
            <person name="Stolte C."/>
            <person name="Sykes S."/>
            <person name="Walk T."/>
            <person name="White J."/>
            <person name="Yandava C."/>
            <person name="Haas B."/>
            <person name="Nusbaum C."/>
            <person name="Birren B."/>
        </authorList>
    </citation>
    <scope>NUCLEOTIDE SEQUENCE [LARGE SCALE GENOMIC DNA]</scope>
    <source>
        <strain evidence="6">ATCC 64411 / 73-15</strain>
    </source>
</reference>
<keyword evidence="2" id="KW-0472">Membrane</keyword>
<name>A0A0C4DMQ2_MAGP6</name>
<evidence type="ECO:0000313" key="5">
    <source>
        <dbReference type="EnsemblFungi" id="MAPG_01063T0"/>
    </source>
</evidence>
<sequence length="582" mass="59386">MLMLRALRVLLLGLSVFASADPVPGPQNLEDKPCCVESTGRASGLARHVATPSPEQTRQGLDRGQRESPRSWNLWRSGSEPNSGFARGFGLKRGRMYSGMALESPSLLERDVSIVVATATKTATTVTSFITTILSTATHTLTFVDPTLQTQTQTQTVTISSALARRKRPPGTVTTGDEPPATTHSALTATDALPGFLLARHKRQAGETSAVADITAVQTSTTTAAAATTTTTVTTTTTATVQTGGTRTRMITIFATVTVAPNAKTTIFTTTTLFTTPQQGTSTAITTSVAEEPTTVTNPGVTGGTTDGPGTDITSETTAAPRTATSLSSSTSAVTSASIPNPSTTTPSTSPSGAAGPGTSALPSPTLEPSPRGTAIPGSTLSSDQIAGIVLGLIFFIFLLIIISLLLRRRIIQKRQSEAQTGPEGAATAPSSSPTAASDSTPGDANQVRIVIRPPPPPGHDLGPTLFPDDNDNGRRSSSLRAWSITSDFGGTTGAAAAVRHSGVPSSDVMGRYGDDGVEHGNDMTAAGGDGHDAADGRGNGSGNVSGAESGGSGAPRTRLSPPPARSGPSYDVESTGIGRAI</sequence>
<keyword evidence="2" id="KW-1133">Transmembrane helix</keyword>
<dbReference type="OrthoDB" id="5235246at2759"/>
<dbReference type="EMBL" id="ADBL01000246">
    <property type="status" value="NOT_ANNOTATED_CDS"/>
    <property type="molecule type" value="Genomic_DNA"/>
</dbReference>
<feature type="compositionally biased region" description="Polar residues" evidence="1">
    <location>
        <begin position="70"/>
        <end position="79"/>
    </location>
</feature>
<gene>
    <name evidence="4" type="ORF">MAPG_01063</name>
</gene>
<dbReference type="Proteomes" id="UP000011715">
    <property type="component" value="Unassembled WGS sequence"/>
</dbReference>
<dbReference type="eggNOG" id="ENOG502RX1T">
    <property type="taxonomic scope" value="Eukaryota"/>
</dbReference>
<dbReference type="OMA" id="DESILWR"/>
<feature type="region of interest" description="Disordered" evidence="1">
    <location>
        <begin position="164"/>
        <end position="185"/>
    </location>
</feature>
<dbReference type="VEuPathDB" id="FungiDB:MAPG_01063"/>
<reference evidence="4" key="3">
    <citation type="submission" date="2011-03" db="EMBL/GenBank/DDBJ databases">
        <title>Annotation of Magnaporthe poae ATCC 64411.</title>
        <authorList>
            <person name="Ma L.-J."/>
            <person name="Dead R."/>
            <person name="Young S.K."/>
            <person name="Zeng Q."/>
            <person name="Gargeya S."/>
            <person name="Fitzgerald M."/>
            <person name="Haas B."/>
            <person name="Abouelleil A."/>
            <person name="Alvarado L."/>
            <person name="Arachchi H.M."/>
            <person name="Berlin A."/>
            <person name="Brown A."/>
            <person name="Chapman S.B."/>
            <person name="Chen Z."/>
            <person name="Dunbar C."/>
            <person name="Freedman E."/>
            <person name="Gearin G."/>
            <person name="Gellesch M."/>
            <person name="Goldberg J."/>
            <person name="Griggs A."/>
            <person name="Gujja S."/>
            <person name="Heiman D."/>
            <person name="Howarth C."/>
            <person name="Larson L."/>
            <person name="Lui A."/>
            <person name="MacDonald P.J.P."/>
            <person name="Mehta T."/>
            <person name="Montmayeur A."/>
            <person name="Murphy C."/>
            <person name="Neiman D."/>
            <person name="Pearson M."/>
            <person name="Priest M."/>
            <person name="Roberts A."/>
            <person name="Saif S."/>
            <person name="Shea T."/>
            <person name="Shenoy N."/>
            <person name="Sisk P."/>
            <person name="Stolte C."/>
            <person name="Sykes S."/>
            <person name="Yandava C."/>
            <person name="Wortman J."/>
            <person name="Nusbaum C."/>
            <person name="Birren B."/>
        </authorList>
    </citation>
    <scope>NUCLEOTIDE SEQUENCE</scope>
    <source>
        <strain evidence="4">ATCC 64411</strain>
    </source>
</reference>
<feature type="transmembrane region" description="Helical" evidence="2">
    <location>
        <begin position="386"/>
        <end position="407"/>
    </location>
</feature>
<dbReference type="EMBL" id="GL876966">
    <property type="protein sequence ID" value="KLU81983.1"/>
    <property type="molecule type" value="Genomic_DNA"/>
</dbReference>
<keyword evidence="2" id="KW-0812">Transmembrane</keyword>
<reference evidence="5" key="5">
    <citation type="submission" date="2015-06" db="UniProtKB">
        <authorList>
            <consortium name="EnsemblFungi"/>
        </authorList>
    </citation>
    <scope>IDENTIFICATION</scope>
    <source>
        <strain evidence="5">ATCC 64411</strain>
    </source>
</reference>
<proteinExistence type="predicted"/>
<feature type="compositionally biased region" description="Basic and acidic residues" evidence="1">
    <location>
        <begin position="60"/>
        <end position="69"/>
    </location>
</feature>
<evidence type="ECO:0000256" key="3">
    <source>
        <dbReference type="SAM" id="SignalP"/>
    </source>
</evidence>
<reference evidence="4" key="2">
    <citation type="submission" date="2010-05" db="EMBL/GenBank/DDBJ databases">
        <title>The Genome Sequence of Magnaporthe poae strain ATCC 64411.</title>
        <authorList>
            <consortium name="The Broad Institute Genome Sequencing Platform"/>
            <consortium name="Broad Institute Genome Sequencing Center for Infectious Disease"/>
            <person name="Ma L.-J."/>
            <person name="Dead R."/>
            <person name="Young S."/>
            <person name="Zeng Q."/>
            <person name="Koehrsen M."/>
            <person name="Alvarado L."/>
            <person name="Berlin A."/>
            <person name="Chapman S.B."/>
            <person name="Chen Z."/>
            <person name="Freedman E."/>
            <person name="Gellesch M."/>
            <person name="Goldberg J."/>
            <person name="Griggs A."/>
            <person name="Gujja S."/>
            <person name="Heilman E.R."/>
            <person name="Heiman D."/>
            <person name="Hepburn T."/>
            <person name="Howarth C."/>
            <person name="Jen D."/>
            <person name="Larson L."/>
            <person name="Mehta T."/>
            <person name="Neiman D."/>
            <person name="Pearson M."/>
            <person name="Roberts A."/>
            <person name="Saif S."/>
            <person name="Shea T."/>
            <person name="Shenoy N."/>
            <person name="Sisk P."/>
            <person name="Stolte C."/>
            <person name="Sykes S."/>
            <person name="Walk T."/>
            <person name="White J."/>
            <person name="Yandava C."/>
            <person name="Haas B."/>
            <person name="Nusbaum C."/>
            <person name="Birren B."/>
        </authorList>
    </citation>
    <scope>NUCLEOTIDE SEQUENCE</scope>
    <source>
        <strain evidence="4">ATCC 64411</strain>
    </source>
</reference>
<feature type="compositionally biased region" description="Low complexity" evidence="1">
    <location>
        <begin position="426"/>
        <end position="452"/>
    </location>
</feature>
<evidence type="ECO:0000313" key="6">
    <source>
        <dbReference type="Proteomes" id="UP000011715"/>
    </source>
</evidence>
<feature type="region of interest" description="Disordered" evidence="1">
    <location>
        <begin position="500"/>
        <end position="582"/>
    </location>
</feature>
<evidence type="ECO:0000256" key="2">
    <source>
        <dbReference type="SAM" id="Phobius"/>
    </source>
</evidence>
<feature type="region of interest" description="Disordered" evidence="1">
    <location>
        <begin position="416"/>
        <end position="478"/>
    </location>
</feature>
<feature type="signal peptide" evidence="3">
    <location>
        <begin position="1"/>
        <end position="20"/>
    </location>
</feature>
<keyword evidence="3" id="KW-0732">Signal</keyword>
<evidence type="ECO:0000256" key="1">
    <source>
        <dbReference type="SAM" id="MobiDB-lite"/>
    </source>
</evidence>
<reference evidence="5" key="4">
    <citation type="journal article" date="2015" name="G3 (Bethesda)">
        <title>Genome sequences of three phytopathogenic species of the Magnaporthaceae family of fungi.</title>
        <authorList>
            <person name="Okagaki L.H."/>
            <person name="Nunes C.C."/>
            <person name="Sailsbery J."/>
            <person name="Clay B."/>
            <person name="Brown D."/>
            <person name="John T."/>
            <person name="Oh Y."/>
            <person name="Young N."/>
            <person name="Fitzgerald M."/>
            <person name="Haas B.J."/>
            <person name="Zeng Q."/>
            <person name="Young S."/>
            <person name="Adiconis X."/>
            <person name="Fan L."/>
            <person name="Levin J.Z."/>
            <person name="Mitchell T.K."/>
            <person name="Okubara P.A."/>
            <person name="Farman M.L."/>
            <person name="Kohn L.M."/>
            <person name="Birren B."/>
            <person name="Ma L.-J."/>
            <person name="Dean R.A."/>
        </authorList>
    </citation>
    <scope>NUCLEOTIDE SEQUENCE</scope>
    <source>
        <strain evidence="5">ATCC 64411 / 73-15</strain>
    </source>
</reference>
<organism evidence="5 6">
    <name type="scientific">Magnaporthiopsis poae (strain ATCC 64411 / 73-15)</name>
    <name type="common">Kentucky bluegrass fungus</name>
    <name type="synonym">Magnaporthe poae</name>
    <dbReference type="NCBI Taxonomy" id="644358"/>
    <lineage>
        <taxon>Eukaryota</taxon>
        <taxon>Fungi</taxon>
        <taxon>Dikarya</taxon>
        <taxon>Ascomycota</taxon>
        <taxon>Pezizomycotina</taxon>
        <taxon>Sordariomycetes</taxon>
        <taxon>Sordariomycetidae</taxon>
        <taxon>Magnaporthales</taxon>
        <taxon>Magnaporthaceae</taxon>
        <taxon>Magnaporthiopsis</taxon>
    </lineage>
</organism>
<protein>
    <recommendedName>
        <fullName evidence="7">Mid2 domain-containing protein</fullName>
    </recommendedName>
</protein>
<feature type="compositionally biased region" description="Low complexity" evidence="1">
    <location>
        <begin position="308"/>
        <end position="365"/>
    </location>
</feature>
<feature type="compositionally biased region" description="Gly residues" evidence="1">
    <location>
        <begin position="538"/>
        <end position="554"/>
    </location>
</feature>
<evidence type="ECO:0008006" key="7">
    <source>
        <dbReference type="Google" id="ProtNLM"/>
    </source>
</evidence>